<dbReference type="SUPFAM" id="SSF53448">
    <property type="entry name" value="Nucleotide-diphospho-sugar transferases"/>
    <property type="match status" value="1"/>
</dbReference>
<dbReference type="AlphaFoldDB" id="X1ESW3"/>
<organism evidence="2">
    <name type="scientific">marine sediment metagenome</name>
    <dbReference type="NCBI Taxonomy" id="412755"/>
    <lineage>
        <taxon>unclassified sequences</taxon>
        <taxon>metagenomes</taxon>
        <taxon>ecological metagenomes</taxon>
    </lineage>
</organism>
<feature type="domain" description="Glycosyltransferase 2-like" evidence="1">
    <location>
        <begin position="1"/>
        <end position="59"/>
    </location>
</feature>
<feature type="non-terminal residue" evidence="2">
    <location>
        <position position="1"/>
    </location>
</feature>
<gene>
    <name evidence="2" type="ORF">S01H4_56158</name>
</gene>
<dbReference type="InterPro" id="IPR029044">
    <property type="entry name" value="Nucleotide-diphossugar_trans"/>
</dbReference>
<dbReference type="InterPro" id="IPR001173">
    <property type="entry name" value="Glyco_trans_2-like"/>
</dbReference>
<proteinExistence type="predicted"/>
<feature type="non-terminal residue" evidence="2">
    <location>
        <position position="243"/>
    </location>
</feature>
<evidence type="ECO:0000259" key="1">
    <source>
        <dbReference type="Pfam" id="PF00535"/>
    </source>
</evidence>
<dbReference type="GO" id="GO:0044010">
    <property type="term" value="P:single-species biofilm formation"/>
    <property type="evidence" value="ECO:0007669"/>
    <property type="project" value="TreeGrafter"/>
</dbReference>
<dbReference type="InterPro" id="IPR050834">
    <property type="entry name" value="Glycosyltransf_2"/>
</dbReference>
<accession>X1ESW3</accession>
<evidence type="ECO:0000313" key="2">
    <source>
        <dbReference type="EMBL" id="GAH11728.1"/>
    </source>
</evidence>
<dbReference type="Gene3D" id="3.90.550.10">
    <property type="entry name" value="Spore Coat Polysaccharide Biosynthesis Protein SpsA, Chain A"/>
    <property type="match status" value="1"/>
</dbReference>
<name>X1ESW3_9ZZZZ</name>
<dbReference type="PANTHER" id="PTHR43685">
    <property type="entry name" value="GLYCOSYLTRANSFERASE"/>
    <property type="match status" value="1"/>
</dbReference>
<protein>
    <recommendedName>
        <fullName evidence="1">Glycosyltransferase 2-like domain-containing protein</fullName>
    </recommendedName>
</protein>
<reference evidence="2" key="1">
    <citation type="journal article" date="2014" name="Front. Microbiol.">
        <title>High frequency of phylogenetically diverse reductive dehalogenase-homologous genes in deep subseafloor sedimentary metagenomes.</title>
        <authorList>
            <person name="Kawai M."/>
            <person name="Futagami T."/>
            <person name="Toyoda A."/>
            <person name="Takaki Y."/>
            <person name="Nishi S."/>
            <person name="Hori S."/>
            <person name="Arai W."/>
            <person name="Tsubouchi T."/>
            <person name="Morono Y."/>
            <person name="Uchiyama I."/>
            <person name="Ito T."/>
            <person name="Fujiyama A."/>
            <person name="Inagaki F."/>
            <person name="Takami H."/>
        </authorList>
    </citation>
    <scope>NUCLEOTIDE SEQUENCE</scope>
    <source>
        <strain evidence="2">Expedition CK06-06</strain>
    </source>
</reference>
<sequence length="243" mass="26999">IRYIHQDNAGPSAARNCGVAAADSGFIAFLDADDRWTPDKIKRQLRAMESHPQAALVAGDMQEIDKDDAVLTPSVLAKHDILKFFQDLAGAPIPDAFALLMHINFVPTGTVLVRKAAFDDTGGFCADIRYGEDLEVWARIASQHPIVCLPEVLMLRRQHGQNATQNTGPLLEDLVKVTKSVRNWGGPKLRDQGLDPNRLVAEALWELGYWHFTREQLTEARHKFGESLREKFTGRSLLFASAA</sequence>
<comment type="caution">
    <text evidence="2">The sequence shown here is derived from an EMBL/GenBank/DDBJ whole genome shotgun (WGS) entry which is preliminary data.</text>
</comment>
<dbReference type="Pfam" id="PF00535">
    <property type="entry name" value="Glycos_transf_2"/>
    <property type="match status" value="1"/>
</dbReference>
<dbReference type="EMBL" id="BART01032510">
    <property type="protein sequence ID" value="GAH11728.1"/>
    <property type="molecule type" value="Genomic_DNA"/>
</dbReference>
<dbReference type="PANTHER" id="PTHR43685:SF2">
    <property type="entry name" value="GLYCOSYLTRANSFERASE 2-LIKE DOMAIN-CONTAINING PROTEIN"/>
    <property type="match status" value="1"/>
</dbReference>